<dbReference type="Proteomes" id="UP000319449">
    <property type="component" value="Unassembled WGS sequence"/>
</dbReference>
<dbReference type="OrthoDB" id="1550957at2"/>
<reference evidence="2 3" key="1">
    <citation type="submission" date="2019-07" db="EMBL/GenBank/DDBJ databases">
        <title>Genomic Encyclopedia of Archaeal and Bacterial Type Strains, Phase II (KMG-II): from individual species to whole genera.</title>
        <authorList>
            <person name="Goeker M."/>
        </authorList>
    </citation>
    <scope>NUCLEOTIDE SEQUENCE [LARGE SCALE GENOMIC DNA]</scope>
    <source>
        <strain evidence="2 3">ATCC BAA-1139</strain>
    </source>
</reference>
<dbReference type="InterPro" id="IPR010187">
    <property type="entry name" value="Various_sel_PB"/>
</dbReference>
<dbReference type="AlphaFoldDB" id="A0A562V679"/>
<keyword evidence="3" id="KW-1185">Reference proteome</keyword>
<dbReference type="RefSeq" id="WP_145025817.1">
    <property type="nucleotide sequence ID" value="NZ_VLLN01000040.1"/>
</dbReference>
<gene>
    <name evidence="2" type="ORF">JN12_03848</name>
</gene>
<evidence type="ECO:0000256" key="1">
    <source>
        <dbReference type="ARBA" id="ARBA00023002"/>
    </source>
</evidence>
<dbReference type="EMBL" id="VLLN01000040">
    <property type="protein sequence ID" value="TWJ13410.1"/>
    <property type="molecule type" value="Genomic_DNA"/>
</dbReference>
<accession>A0A562V679</accession>
<dbReference type="Pfam" id="PF07355">
    <property type="entry name" value="GRDB"/>
    <property type="match status" value="1"/>
</dbReference>
<protein>
    <submittedName>
        <fullName evidence="2">Glycine/sarcosine/betaine reductase selenoprotein B</fullName>
    </submittedName>
</protein>
<evidence type="ECO:0000313" key="2">
    <source>
        <dbReference type="EMBL" id="TWJ13410.1"/>
    </source>
</evidence>
<organism evidence="2 3">
    <name type="scientific">Geobacter argillaceus</name>
    <dbReference type="NCBI Taxonomy" id="345631"/>
    <lineage>
        <taxon>Bacteria</taxon>
        <taxon>Pseudomonadati</taxon>
        <taxon>Thermodesulfobacteriota</taxon>
        <taxon>Desulfuromonadia</taxon>
        <taxon>Geobacterales</taxon>
        <taxon>Geobacteraceae</taxon>
        <taxon>Geobacter</taxon>
    </lineage>
</organism>
<proteinExistence type="predicted"/>
<dbReference type="GO" id="GO:0050485">
    <property type="term" value="F:oxidoreductase activity, acting on X-H and Y-H to form an X-Y bond, with a disulfide as acceptor"/>
    <property type="evidence" value="ECO:0007669"/>
    <property type="project" value="InterPro"/>
</dbReference>
<sequence length="161" mass="17956">MSFLDIEGDFIRGKVLPDFSWVSFEEPTEPNRLAKPVSQCRVALVTTSGACIPASQERFDTKNRLGDDTFRVIPNGTDPGEIALAHPGYDTRRAKEDLDTVFPYQLLNKLAAQRVIGEAAPRHFSFMGFVPRPERLIWRSAPQVGRLLMEDGVDLAILVPS</sequence>
<evidence type="ECO:0000313" key="3">
    <source>
        <dbReference type="Proteomes" id="UP000319449"/>
    </source>
</evidence>
<comment type="caution">
    <text evidence="2">The sequence shown here is derived from an EMBL/GenBank/DDBJ whole genome shotgun (WGS) entry which is preliminary data.</text>
</comment>
<name>A0A562V679_9BACT</name>
<keyword evidence="1" id="KW-0560">Oxidoreductase</keyword>